<dbReference type="GO" id="GO:0006508">
    <property type="term" value="P:proteolysis"/>
    <property type="evidence" value="ECO:0007669"/>
    <property type="project" value="UniProtKB-KW"/>
</dbReference>
<dbReference type="GO" id="GO:0008237">
    <property type="term" value="F:metallopeptidase activity"/>
    <property type="evidence" value="ECO:0007669"/>
    <property type="project" value="UniProtKB-KW"/>
</dbReference>
<evidence type="ECO:0000256" key="3">
    <source>
        <dbReference type="ARBA" id="ARBA00022670"/>
    </source>
</evidence>
<name>A0A9D1IES0_9FIRM</name>
<dbReference type="PANTHER" id="PTHR39188">
    <property type="entry name" value="MEMBRANE-ASSOCIATED ZINC METALLOPROTEASE M50B"/>
    <property type="match status" value="1"/>
</dbReference>
<dbReference type="Proteomes" id="UP000824071">
    <property type="component" value="Unassembled WGS sequence"/>
</dbReference>
<reference evidence="8" key="2">
    <citation type="journal article" date="2021" name="PeerJ">
        <title>Extensive microbial diversity within the chicken gut microbiome revealed by metagenomics and culture.</title>
        <authorList>
            <person name="Gilroy R."/>
            <person name="Ravi A."/>
            <person name="Getino M."/>
            <person name="Pursley I."/>
            <person name="Horton D.L."/>
            <person name="Alikhan N.F."/>
            <person name="Baker D."/>
            <person name="Gharbi K."/>
            <person name="Hall N."/>
            <person name="Watson M."/>
            <person name="Adriaenssens E.M."/>
            <person name="Foster-Nyarko E."/>
            <person name="Jarju S."/>
            <person name="Secka A."/>
            <person name="Antonio M."/>
            <person name="Oren A."/>
            <person name="Chaudhuri R.R."/>
            <person name="La Ragione R."/>
            <person name="Hildebrand F."/>
            <person name="Pallen M.J."/>
        </authorList>
    </citation>
    <scope>NUCLEOTIDE SEQUENCE</scope>
    <source>
        <strain evidence="8">ChiGjej1B1-19959</strain>
    </source>
</reference>
<feature type="transmembrane region" description="Helical" evidence="7">
    <location>
        <begin position="183"/>
        <end position="201"/>
    </location>
</feature>
<keyword evidence="4" id="KW-0378">Hydrolase</keyword>
<feature type="transmembrane region" description="Helical" evidence="7">
    <location>
        <begin position="12"/>
        <end position="32"/>
    </location>
</feature>
<comment type="similarity">
    <text evidence="2">Belongs to the peptidase M50B family.</text>
</comment>
<dbReference type="EMBL" id="DVMW01000036">
    <property type="protein sequence ID" value="HIU36140.1"/>
    <property type="molecule type" value="Genomic_DNA"/>
</dbReference>
<keyword evidence="3" id="KW-0645">Protease</keyword>
<feature type="transmembrane region" description="Helical" evidence="7">
    <location>
        <begin position="86"/>
        <end position="108"/>
    </location>
</feature>
<evidence type="ECO:0000256" key="1">
    <source>
        <dbReference type="ARBA" id="ARBA00001947"/>
    </source>
</evidence>
<comment type="caution">
    <text evidence="8">The sequence shown here is derived from an EMBL/GenBank/DDBJ whole genome shotgun (WGS) entry which is preliminary data.</text>
</comment>
<reference evidence="8" key="1">
    <citation type="submission" date="2020-10" db="EMBL/GenBank/DDBJ databases">
        <authorList>
            <person name="Gilroy R."/>
        </authorList>
    </citation>
    <scope>NUCLEOTIDE SEQUENCE</scope>
    <source>
        <strain evidence="8">ChiGjej1B1-19959</strain>
    </source>
</reference>
<evidence type="ECO:0000256" key="6">
    <source>
        <dbReference type="ARBA" id="ARBA00023049"/>
    </source>
</evidence>
<keyword evidence="7" id="KW-1133">Transmembrane helix</keyword>
<evidence type="ECO:0000256" key="5">
    <source>
        <dbReference type="ARBA" id="ARBA00022833"/>
    </source>
</evidence>
<evidence type="ECO:0000313" key="8">
    <source>
        <dbReference type="EMBL" id="HIU36140.1"/>
    </source>
</evidence>
<comment type="cofactor">
    <cofactor evidence="1">
        <name>Zn(2+)</name>
        <dbReference type="ChEBI" id="CHEBI:29105"/>
    </cofactor>
</comment>
<protein>
    <recommendedName>
        <fullName evidence="10">Peptidase M50 domain-containing protein</fullName>
    </recommendedName>
</protein>
<sequence length="202" mass="22291">MQFKLCGVQVRVGFLFAFLLCCLLTVVEDRFVRMTVLFSLLHECGHLACDFAFGCKPRAVRFGLFGMTIVRKEDTRLSYRQEICSALAGPAVNLLLFWLLLAGCIVLRRDGLLTAAAVNFCIFAFNAMPVFSLDGGRALEAFLCARVEEAPKRIAIEKAVSLCCIILLMGFGFFVLLQSGGNFTLLLLCGYLIVALFCKCGE</sequence>
<dbReference type="PANTHER" id="PTHR39188:SF3">
    <property type="entry name" value="STAGE IV SPORULATION PROTEIN FB"/>
    <property type="match status" value="1"/>
</dbReference>
<feature type="transmembrane region" description="Helical" evidence="7">
    <location>
        <begin position="154"/>
        <end position="177"/>
    </location>
</feature>
<organism evidence="8 9">
    <name type="scientific">Candidatus Fimenecus excrementigallinarum</name>
    <dbReference type="NCBI Taxonomy" id="2840816"/>
    <lineage>
        <taxon>Bacteria</taxon>
        <taxon>Bacillati</taxon>
        <taxon>Bacillota</taxon>
        <taxon>Clostridia</taxon>
        <taxon>Candidatus Fimenecus</taxon>
    </lineage>
</organism>
<evidence type="ECO:0000256" key="4">
    <source>
        <dbReference type="ARBA" id="ARBA00022801"/>
    </source>
</evidence>
<keyword evidence="7" id="KW-0812">Transmembrane</keyword>
<proteinExistence type="inferred from homology"/>
<dbReference type="AlphaFoldDB" id="A0A9D1IES0"/>
<evidence type="ECO:0008006" key="10">
    <source>
        <dbReference type="Google" id="ProtNLM"/>
    </source>
</evidence>
<accession>A0A9D1IES0</accession>
<evidence type="ECO:0000313" key="9">
    <source>
        <dbReference type="Proteomes" id="UP000824071"/>
    </source>
</evidence>
<feature type="transmembrane region" description="Helical" evidence="7">
    <location>
        <begin position="114"/>
        <end position="133"/>
    </location>
</feature>
<evidence type="ECO:0000256" key="2">
    <source>
        <dbReference type="ARBA" id="ARBA00007931"/>
    </source>
</evidence>
<evidence type="ECO:0000256" key="7">
    <source>
        <dbReference type="SAM" id="Phobius"/>
    </source>
</evidence>
<gene>
    <name evidence="8" type="ORF">IAC53_06020</name>
</gene>
<keyword evidence="5" id="KW-0862">Zinc</keyword>
<keyword evidence="6" id="KW-0482">Metalloprotease</keyword>
<keyword evidence="7" id="KW-0472">Membrane</keyword>